<protein>
    <recommendedName>
        <fullName evidence="3">DUF2570 domain-containing protein</fullName>
    </recommendedName>
</protein>
<dbReference type="Proteomes" id="UP000294166">
    <property type="component" value="Unassembled WGS sequence"/>
</dbReference>
<dbReference type="EMBL" id="SEZN01000037">
    <property type="protein sequence ID" value="RYU62189.1"/>
    <property type="molecule type" value="Genomic_DNA"/>
</dbReference>
<name>A0ABY0I2H7_9GAMM</name>
<accession>A0ABY0I2H7</accession>
<gene>
    <name evidence="1" type="ORF">ERW53_16900</name>
</gene>
<proteinExistence type="predicted"/>
<evidence type="ECO:0008006" key="3">
    <source>
        <dbReference type="Google" id="ProtNLM"/>
    </source>
</evidence>
<sequence length="132" mass="14602">MQIKIILLILVCLFGALFFVYREGYDKGFTTAIGQIQTQNAKQVDTVIKKANDAVMNDEKVMDKFIVTQAEFIKSVEAISAPVKIDKKPRKAAAVVANKEGKHEANNVVLVVGIDDNELCELQRLTRAANAH</sequence>
<reference evidence="1 2" key="1">
    <citation type="submission" date="2019-02" db="EMBL/GenBank/DDBJ databases">
        <title>Genome sequences of Aliivibrio finisterrensis strains from farmed Atlantic salmon.</title>
        <authorList>
            <person name="Bowman J.P."/>
        </authorList>
    </citation>
    <scope>NUCLEOTIDE SEQUENCE [LARGE SCALE GENOMIC DNA]</scope>
    <source>
        <strain evidence="1 2">A21</strain>
    </source>
</reference>
<evidence type="ECO:0000313" key="2">
    <source>
        <dbReference type="Proteomes" id="UP000294166"/>
    </source>
</evidence>
<organism evidence="1 2">
    <name type="scientific">Aliivibrio finisterrensis</name>
    <dbReference type="NCBI Taxonomy" id="511998"/>
    <lineage>
        <taxon>Bacteria</taxon>
        <taxon>Pseudomonadati</taxon>
        <taxon>Pseudomonadota</taxon>
        <taxon>Gammaproteobacteria</taxon>
        <taxon>Vibrionales</taxon>
        <taxon>Vibrionaceae</taxon>
        <taxon>Aliivibrio</taxon>
    </lineage>
</organism>
<dbReference type="RefSeq" id="WP_130048942.1">
    <property type="nucleotide sequence ID" value="NZ_SEZL01000035.1"/>
</dbReference>
<keyword evidence="2" id="KW-1185">Reference proteome</keyword>
<comment type="caution">
    <text evidence="1">The sequence shown here is derived from an EMBL/GenBank/DDBJ whole genome shotgun (WGS) entry which is preliminary data.</text>
</comment>
<evidence type="ECO:0000313" key="1">
    <source>
        <dbReference type="EMBL" id="RYU62189.1"/>
    </source>
</evidence>